<organism evidence="2 3">
    <name type="scientific">Crucibulum laeve</name>
    <dbReference type="NCBI Taxonomy" id="68775"/>
    <lineage>
        <taxon>Eukaryota</taxon>
        <taxon>Fungi</taxon>
        <taxon>Dikarya</taxon>
        <taxon>Basidiomycota</taxon>
        <taxon>Agaricomycotina</taxon>
        <taxon>Agaricomycetes</taxon>
        <taxon>Agaricomycetidae</taxon>
        <taxon>Agaricales</taxon>
        <taxon>Agaricineae</taxon>
        <taxon>Nidulariaceae</taxon>
        <taxon>Crucibulum</taxon>
    </lineage>
</organism>
<gene>
    <name evidence="2" type="ORF">BDQ12DRAFT_770762</name>
</gene>
<reference evidence="2 3" key="1">
    <citation type="journal article" date="2019" name="Nat. Ecol. Evol.">
        <title>Megaphylogeny resolves global patterns of mushroom evolution.</title>
        <authorList>
            <person name="Varga T."/>
            <person name="Krizsan K."/>
            <person name="Foldi C."/>
            <person name="Dima B."/>
            <person name="Sanchez-Garcia M."/>
            <person name="Sanchez-Ramirez S."/>
            <person name="Szollosi G.J."/>
            <person name="Szarkandi J.G."/>
            <person name="Papp V."/>
            <person name="Albert L."/>
            <person name="Andreopoulos W."/>
            <person name="Angelini C."/>
            <person name="Antonin V."/>
            <person name="Barry K.W."/>
            <person name="Bougher N.L."/>
            <person name="Buchanan P."/>
            <person name="Buyck B."/>
            <person name="Bense V."/>
            <person name="Catcheside P."/>
            <person name="Chovatia M."/>
            <person name="Cooper J."/>
            <person name="Damon W."/>
            <person name="Desjardin D."/>
            <person name="Finy P."/>
            <person name="Geml J."/>
            <person name="Haridas S."/>
            <person name="Hughes K."/>
            <person name="Justo A."/>
            <person name="Karasinski D."/>
            <person name="Kautmanova I."/>
            <person name="Kiss B."/>
            <person name="Kocsube S."/>
            <person name="Kotiranta H."/>
            <person name="LaButti K.M."/>
            <person name="Lechner B.E."/>
            <person name="Liimatainen K."/>
            <person name="Lipzen A."/>
            <person name="Lukacs Z."/>
            <person name="Mihaltcheva S."/>
            <person name="Morgado L.N."/>
            <person name="Niskanen T."/>
            <person name="Noordeloos M.E."/>
            <person name="Ohm R.A."/>
            <person name="Ortiz-Santana B."/>
            <person name="Ovrebo C."/>
            <person name="Racz N."/>
            <person name="Riley R."/>
            <person name="Savchenko A."/>
            <person name="Shiryaev A."/>
            <person name="Soop K."/>
            <person name="Spirin V."/>
            <person name="Szebenyi C."/>
            <person name="Tomsovsky M."/>
            <person name="Tulloss R.E."/>
            <person name="Uehling J."/>
            <person name="Grigoriev I.V."/>
            <person name="Vagvolgyi C."/>
            <person name="Papp T."/>
            <person name="Martin F.M."/>
            <person name="Miettinen O."/>
            <person name="Hibbett D.S."/>
            <person name="Nagy L.G."/>
        </authorList>
    </citation>
    <scope>NUCLEOTIDE SEQUENCE [LARGE SCALE GENOMIC DNA]</scope>
    <source>
        <strain evidence="2 3">CBS 166.37</strain>
    </source>
</reference>
<dbReference type="OrthoDB" id="270318at2759"/>
<feature type="region of interest" description="Disordered" evidence="1">
    <location>
        <begin position="673"/>
        <end position="705"/>
    </location>
</feature>
<dbReference type="STRING" id="68775.A0A5C3M614"/>
<evidence type="ECO:0000313" key="3">
    <source>
        <dbReference type="Proteomes" id="UP000308652"/>
    </source>
</evidence>
<feature type="compositionally biased region" description="Basic residues" evidence="1">
    <location>
        <begin position="693"/>
        <end position="703"/>
    </location>
</feature>
<protein>
    <submittedName>
        <fullName evidence="2">Uncharacterized protein</fullName>
    </submittedName>
</protein>
<keyword evidence="3" id="KW-1185">Reference proteome</keyword>
<accession>A0A5C3M614</accession>
<name>A0A5C3M614_9AGAR</name>
<proteinExistence type="predicted"/>
<dbReference type="Proteomes" id="UP000308652">
    <property type="component" value="Unassembled WGS sequence"/>
</dbReference>
<sequence>MDRLCDEVIQLIFYELSDPGPLTKSSRRFHAFSQDPYIRAHYFLTRYGEEHAIYYALGRGRVINEAVLDMLLTTGAHLSRYLVQIAIHHYFHTQAHFIKTPWVRTMSLKVFVYFMHLAEKKYGEIPHGKGEDDGSMFMAFLKESRMPPASKFISWEIIKDILEKYNDPIMSQFPLILAIEPRLLPYATANGFKMDTKYRDFVFRKMFEKPLASSEIRADDIARNVRELCELDATMFVTRTVAAEICMEAKLNEPGYSALKQLDKSGHLHFELSSLVEDLLKTFLKTRSICNVATGDVLRHLYADFPSPDPAARLVVLIAVFIAAENLQQDPSIVHARLETLGVLPLTDKDLYNVLINPFVERYNVLLSYAREEVGVKEDGTKGMDAKQIRDLVEVVCMKCLEVACKGKLLKKLYDGFPSVNNAVMKRVLEKYTIKLEDVPEWDDNCLSPHYEASLCRDFVIHGVGDIHTQESLLADVDDKEQKLTVDEEEKEYSAKQGVSMPIEEQQEAGLDLGSITQESLSAMIRQDEVTPVRSRRRIYYHAYGDTGKLHYPHDPLHVGRWIKLNFGIKSSVTAVFLTHAIINENSGMLHYYFMRGDGGFSELTSSHVPVTLKHFQILARLGRAPVRFNSSYFYIFQEIECGAEFYLDEDDYISKQDIAKNLLNDAVVKKEASSSSLPPSPASRESPSSSSRGRKRPRRSVAKVRSYALDTDSEDFVMDDYGDFSTFGHSEKKVVKDSNLQQWIKHLTELCKDEERKYKEIKKRAEKAAEPGSKVRVMKTEFLKALGSNLRTLRKLEAEKRLKYFGTEDPAEYYSDDDEYTTKRIIRRRRPDPY</sequence>
<evidence type="ECO:0000313" key="2">
    <source>
        <dbReference type="EMBL" id="TFK40782.1"/>
    </source>
</evidence>
<feature type="compositionally biased region" description="Low complexity" evidence="1">
    <location>
        <begin position="674"/>
        <end position="692"/>
    </location>
</feature>
<evidence type="ECO:0000256" key="1">
    <source>
        <dbReference type="SAM" id="MobiDB-lite"/>
    </source>
</evidence>
<dbReference type="EMBL" id="ML213596">
    <property type="protein sequence ID" value="TFK40782.1"/>
    <property type="molecule type" value="Genomic_DNA"/>
</dbReference>
<dbReference type="AlphaFoldDB" id="A0A5C3M614"/>